<dbReference type="SUPFAM" id="SSF46785">
    <property type="entry name" value="Winged helix' DNA-binding domain"/>
    <property type="match status" value="1"/>
</dbReference>
<name>A0A1Y2CLY6_9FUNG</name>
<dbReference type="PROSITE" id="PS00657">
    <property type="entry name" value="FORK_HEAD_1"/>
    <property type="match status" value="1"/>
</dbReference>
<dbReference type="InterPro" id="IPR050211">
    <property type="entry name" value="FOX_domain-containing"/>
</dbReference>
<dbReference type="InterPro" id="IPR018122">
    <property type="entry name" value="TF_fork_head_CS_1"/>
</dbReference>
<sequence length="781" mass="85812">MEYKNVNGLQNDVAINQDEIIPFPNISISNKNLSQIPKFFINSENQLNDKTGSNVSIPNTTIPNSSETTFHIQDPVANYPLSSTSGLTSSIYTTTSNNASSISATMNSELQNIKSSTISPSTSISSSINNITVTTNTTIPSKDSSSAVTPTILPFPSVKMLENSIKGTNGIPSSTSTDSSITTSSTSNNNTTTNTNGENNSENTSPSHTPKINPKSFINSNGILDSDFKPESTGNGKPPYSYATLISYAIQTHPNKQMTLNEIYTWITDHYPYYKKAGNGWKNSIRHNLSLNRLFIRVPRPINEPGKGSYWTVDPSITEEGNSSISKTRSSRTFSDPVPYNTNIYQGFNTIPEGPYSAPVYLQQQQQLQYQQYLANNGISQAQYQVGNPYVIVNNQQQSYYINYQNQNRTTNFIPSPQQSYVPNPTVNFETLQVPQKQQQHLSPQLYNQQNPQTIKSPQLFNQQTQATLSPQLYNQPAQSSLSPQLFNQQIQSIKPTNKLSSQVNPTLYQAQINRASQLHYPIPNTSSSTLFAPYNNSSSSTYTSTTNKKKVMNRCRSASNGIPLINNNPTNMTSLSNVLLDNNININNQQITFIDKSSLKPTAMNVGAMTTTTTSVSMDSSSLNTDLSLISNSTASTIANITAIPSTGAAVNNSNMEFQQTLATVVPNTSTIPNSSSTNSVIQRDFSNGSLDSLCQVFYEKSEVTTNKPNENFTTDLNNTTNQLFNLNNNVTYQSTTEDIIASTPLNGNTGNTILQPIIEIQPQGRIVENTTNSNTPYQF</sequence>
<dbReference type="GO" id="GO:0000981">
    <property type="term" value="F:DNA-binding transcription factor activity, RNA polymerase II-specific"/>
    <property type="evidence" value="ECO:0007669"/>
    <property type="project" value="TreeGrafter"/>
</dbReference>
<evidence type="ECO:0000313" key="9">
    <source>
        <dbReference type="EMBL" id="ORY47967.1"/>
    </source>
</evidence>
<evidence type="ECO:0000259" key="8">
    <source>
        <dbReference type="PROSITE" id="PS50039"/>
    </source>
</evidence>
<dbReference type="InterPro" id="IPR036388">
    <property type="entry name" value="WH-like_DNA-bd_sf"/>
</dbReference>
<feature type="region of interest" description="Disordered" evidence="7">
    <location>
        <begin position="164"/>
        <end position="235"/>
    </location>
</feature>
<protein>
    <recommendedName>
        <fullName evidence="8">Fork-head domain-containing protein</fullName>
    </recommendedName>
</protein>
<dbReference type="FunFam" id="1.10.10.10:FF:000030">
    <property type="entry name" value="Forkhead box protein K2"/>
    <property type="match status" value="1"/>
</dbReference>
<reference evidence="9 10" key="1">
    <citation type="submission" date="2016-08" db="EMBL/GenBank/DDBJ databases">
        <title>A Parts List for Fungal Cellulosomes Revealed by Comparative Genomics.</title>
        <authorList>
            <consortium name="DOE Joint Genome Institute"/>
            <person name="Haitjema C.H."/>
            <person name="Gilmore S.P."/>
            <person name="Henske J.K."/>
            <person name="Solomon K.V."/>
            <person name="De Groot R."/>
            <person name="Kuo A."/>
            <person name="Mondo S.J."/>
            <person name="Salamov A.A."/>
            <person name="Labutti K."/>
            <person name="Zhao Z."/>
            <person name="Chiniquy J."/>
            <person name="Barry K."/>
            <person name="Brewer H.M."/>
            <person name="Purvine S.O."/>
            <person name="Wright A.T."/>
            <person name="Boxma B."/>
            <person name="Van Alen T."/>
            <person name="Hackstein J.H."/>
            <person name="Baker S.E."/>
            <person name="Grigoriev I.V."/>
            <person name="O'Malley M.A."/>
        </authorList>
    </citation>
    <scope>NUCLEOTIDE SEQUENCE [LARGE SCALE GENOMIC DNA]</scope>
    <source>
        <strain evidence="9 10">G1</strain>
    </source>
</reference>
<dbReference type="EMBL" id="MCOG01000103">
    <property type="protein sequence ID" value="ORY47967.1"/>
    <property type="molecule type" value="Genomic_DNA"/>
</dbReference>
<dbReference type="OrthoDB" id="5954824at2759"/>
<dbReference type="CDD" id="cd20024">
    <property type="entry name" value="FH_FOXJ2-like"/>
    <property type="match status" value="1"/>
</dbReference>
<dbReference type="Gene3D" id="1.10.10.10">
    <property type="entry name" value="Winged helix-like DNA-binding domain superfamily/Winged helix DNA-binding domain"/>
    <property type="match status" value="1"/>
</dbReference>
<dbReference type="Proteomes" id="UP000193920">
    <property type="component" value="Unassembled WGS sequence"/>
</dbReference>
<evidence type="ECO:0000256" key="5">
    <source>
        <dbReference type="ARBA" id="ARBA00023242"/>
    </source>
</evidence>
<keyword evidence="5 6" id="KW-0539">Nucleus</keyword>
<dbReference type="PRINTS" id="PR00053">
    <property type="entry name" value="FORKHEAD"/>
</dbReference>
<dbReference type="InterPro" id="IPR030456">
    <property type="entry name" value="TF_fork_head_CS_2"/>
</dbReference>
<dbReference type="GO" id="GO:0005634">
    <property type="term" value="C:nucleus"/>
    <property type="evidence" value="ECO:0007669"/>
    <property type="project" value="UniProtKB-SubCell"/>
</dbReference>
<keyword evidence="4" id="KW-0804">Transcription</keyword>
<dbReference type="AlphaFoldDB" id="A0A1Y2CLY6"/>
<evidence type="ECO:0000313" key="10">
    <source>
        <dbReference type="Proteomes" id="UP000193920"/>
    </source>
</evidence>
<dbReference type="SMART" id="SM00339">
    <property type="entry name" value="FH"/>
    <property type="match status" value="1"/>
</dbReference>
<dbReference type="PROSITE" id="PS00658">
    <property type="entry name" value="FORK_HEAD_2"/>
    <property type="match status" value="1"/>
</dbReference>
<dbReference type="Pfam" id="PF00250">
    <property type="entry name" value="Forkhead"/>
    <property type="match status" value="1"/>
</dbReference>
<evidence type="ECO:0000256" key="3">
    <source>
        <dbReference type="ARBA" id="ARBA00023125"/>
    </source>
</evidence>
<evidence type="ECO:0000256" key="6">
    <source>
        <dbReference type="PROSITE-ProRule" id="PRU00089"/>
    </source>
</evidence>
<evidence type="ECO:0000256" key="7">
    <source>
        <dbReference type="SAM" id="MobiDB-lite"/>
    </source>
</evidence>
<dbReference type="STRING" id="1754190.A0A1Y2CLY6"/>
<organism evidence="9 10">
    <name type="scientific">Neocallimastix californiae</name>
    <dbReference type="NCBI Taxonomy" id="1754190"/>
    <lineage>
        <taxon>Eukaryota</taxon>
        <taxon>Fungi</taxon>
        <taxon>Fungi incertae sedis</taxon>
        <taxon>Chytridiomycota</taxon>
        <taxon>Chytridiomycota incertae sedis</taxon>
        <taxon>Neocallimastigomycetes</taxon>
        <taxon>Neocallimastigales</taxon>
        <taxon>Neocallimastigaceae</taxon>
        <taxon>Neocallimastix</taxon>
    </lineage>
</organism>
<dbReference type="GO" id="GO:0000978">
    <property type="term" value="F:RNA polymerase II cis-regulatory region sequence-specific DNA binding"/>
    <property type="evidence" value="ECO:0007669"/>
    <property type="project" value="TreeGrafter"/>
</dbReference>
<keyword evidence="10" id="KW-1185">Reference proteome</keyword>
<keyword evidence="3 6" id="KW-0238">DNA-binding</keyword>
<dbReference type="PANTHER" id="PTHR11829">
    <property type="entry name" value="FORKHEAD BOX PROTEIN"/>
    <property type="match status" value="1"/>
</dbReference>
<comment type="caution">
    <text evidence="9">The sequence shown here is derived from an EMBL/GenBank/DDBJ whole genome shotgun (WGS) entry which is preliminary data.</text>
</comment>
<dbReference type="PANTHER" id="PTHR11829:SF343">
    <property type="entry name" value="FORK-HEAD DOMAIN-CONTAINING PROTEIN"/>
    <property type="match status" value="1"/>
</dbReference>
<feature type="compositionally biased region" description="Low complexity" evidence="7">
    <location>
        <begin position="169"/>
        <end position="207"/>
    </location>
</feature>
<feature type="DNA-binding region" description="Fork-head" evidence="6">
    <location>
        <begin position="237"/>
        <end position="332"/>
    </location>
</feature>
<dbReference type="InterPro" id="IPR036390">
    <property type="entry name" value="WH_DNA-bd_sf"/>
</dbReference>
<feature type="domain" description="Fork-head" evidence="8">
    <location>
        <begin position="237"/>
        <end position="332"/>
    </location>
</feature>
<dbReference type="PROSITE" id="PS50039">
    <property type="entry name" value="FORK_HEAD_3"/>
    <property type="match status" value="1"/>
</dbReference>
<proteinExistence type="predicted"/>
<dbReference type="InterPro" id="IPR001766">
    <property type="entry name" value="Fork_head_dom"/>
</dbReference>
<gene>
    <name evidence="9" type="ORF">LY90DRAFT_457280</name>
</gene>
<comment type="subcellular location">
    <subcellularLocation>
        <location evidence="1 6">Nucleus</location>
    </subcellularLocation>
</comment>
<keyword evidence="2" id="KW-0805">Transcription regulation</keyword>
<evidence type="ECO:0000256" key="4">
    <source>
        <dbReference type="ARBA" id="ARBA00023163"/>
    </source>
</evidence>
<accession>A0A1Y2CLY6</accession>
<evidence type="ECO:0000256" key="1">
    <source>
        <dbReference type="ARBA" id="ARBA00004123"/>
    </source>
</evidence>
<evidence type="ECO:0000256" key="2">
    <source>
        <dbReference type="ARBA" id="ARBA00023015"/>
    </source>
</evidence>